<dbReference type="OrthoDB" id="696338at2759"/>
<dbReference type="SUPFAM" id="SSF57667">
    <property type="entry name" value="beta-beta-alpha zinc fingers"/>
    <property type="match status" value="1"/>
</dbReference>
<dbReference type="EMBL" id="RWGY01000005">
    <property type="protein sequence ID" value="TVU42354.1"/>
    <property type="molecule type" value="Genomic_DNA"/>
</dbReference>
<dbReference type="PROSITE" id="PS00028">
    <property type="entry name" value="ZINC_FINGER_C2H2_1"/>
    <property type="match status" value="1"/>
</dbReference>
<evidence type="ECO:0000256" key="4">
    <source>
        <dbReference type="ARBA" id="ARBA00022833"/>
    </source>
</evidence>
<dbReference type="GO" id="GO:0009788">
    <property type="term" value="P:negative regulation of abscisic acid-activated signaling pathway"/>
    <property type="evidence" value="ECO:0007669"/>
    <property type="project" value="InterPro"/>
</dbReference>
<comment type="subcellular location">
    <subcellularLocation>
        <location evidence="1">Nucleus</location>
    </subcellularLocation>
</comment>
<dbReference type="PANTHER" id="PTHR47287:SF15">
    <property type="entry name" value="ZINC FINGER PROTEIN 3-LIKE"/>
    <property type="match status" value="1"/>
</dbReference>
<evidence type="ECO:0000313" key="9">
    <source>
        <dbReference type="EMBL" id="TVU42354.1"/>
    </source>
</evidence>
<feature type="compositionally biased region" description="Low complexity" evidence="7">
    <location>
        <begin position="49"/>
        <end position="70"/>
    </location>
</feature>
<dbReference type="InterPro" id="IPR036236">
    <property type="entry name" value="Znf_C2H2_sf"/>
</dbReference>
<dbReference type="InterPro" id="IPR013087">
    <property type="entry name" value="Znf_C2H2_type"/>
</dbReference>
<evidence type="ECO:0000313" key="10">
    <source>
        <dbReference type="Proteomes" id="UP000324897"/>
    </source>
</evidence>
<dbReference type="GO" id="GO:0008270">
    <property type="term" value="F:zinc ion binding"/>
    <property type="evidence" value="ECO:0007669"/>
    <property type="project" value="UniProtKB-KW"/>
</dbReference>
<evidence type="ECO:0000259" key="8">
    <source>
        <dbReference type="PROSITE" id="PS50157"/>
    </source>
</evidence>
<reference evidence="9 10" key="1">
    <citation type="journal article" date="2019" name="Sci. Rep.">
        <title>A high-quality genome of Eragrostis curvula grass provides insights into Poaceae evolution and supports new strategies to enhance forage quality.</title>
        <authorList>
            <person name="Carballo J."/>
            <person name="Santos B.A.C.M."/>
            <person name="Zappacosta D."/>
            <person name="Garbus I."/>
            <person name="Selva J.P."/>
            <person name="Gallo C.A."/>
            <person name="Diaz A."/>
            <person name="Albertini E."/>
            <person name="Caccamo M."/>
            <person name="Echenique V."/>
        </authorList>
    </citation>
    <scope>NUCLEOTIDE SEQUENCE [LARGE SCALE GENOMIC DNA]</scope>
    <source>
        <strain evidence="10">cv. Victoria</strain>
        <tissue evidence="9">Leaf</tissue>
    </source>
</reference>
<accession>A0A5J9W4B6</accession>
<evidence type="ECO:0000256" key="3">
    <source>
        <dbReference type="ARBA" id="ARBA00022771"/>
    </source>
</evidence>
<sequence>MDMGSSSRTASMDVVVEEGEEVVAKVEEKAPDAPVQELDLLGALGGGSEPEANAVAPAAEGKGKEQAPVAAEEEEEKPPAAAAAQKKRAFKCNYCQRKFFTSQALGGHQNAHKRERSIAKRGAAAAAAAAAGRGIYGAGGDHYMPPPHHLRFPNPWSYSAGAARPSSYLGLGRGGGSTAPYYGVHPGWGGSQLPVPVLGATNVGAVRPVYAPHAYGLRHRAEGACSDRPGLRAGRAPLGRRRRQWCRRQRQQRRRA</sequence>
<feature type="domain" description="C2H2-type" evidence="8">
    <location>
        <begin position="90"/>
        <end position="117"/>
    </location>
</feature>
<keyword evidence="2" id="KW-0479">Metal-binding</keyword>
<keyword evidence="4" id="KW-0862">Zinc</keyword>
<evidence type="ECO:0000256" key="2">
    <source>
        <dbReference type="ARBA" id="ARBA00022723"/>
    </source>
</evidence>
<dbReference type="Gene3D" id="3.30.160.60">
    <property type="entry name" value="Classic Zinc Finger"/>
    <property type="match status" value="1"/>
</dbReference>
<feature type="compositionally biased region" description="Basic residues" evidence="7">
    <location>
        <begin position="238"/>
        <end position="256"/>
    </location>
</feature>
<dbReference type="PROSITE" id="PS50157">
    <property type="entry name" value="ZINC_FINGER_C2H2_2"/>
    <property type="match status" value="1"/>
</dbReference>
<dbReference type="Gramene" id="TVU42354">
    <property type="protein sequence ID" value="TVU42354"/>
    <property type="gene ID" value="EJB05_08755"/>
</dbReference>
<gene>
    <name evidence="9" type="ORF">EJB05_08755</name>
</gene>
<dbReference type="InterPro" id="IPR044246">
    <property type="entry name" value="ZFP3-like"/>
</dbReference>
<feature type="region of interest" description="Disordered" evidence="7">
    <location>
        <begin position="41"/>
        <end position="82"/>
    </location>
</feature>
<protein>
    <recommendedName>
        <fullName evidence="8">C2H2-type domain-containing protein</fullName>
    </recommendedName>
</protein>
<feature type="non-terminal residue" evidence="9">
    <location>
        <position position="1"/>
    </location>
</feature>
<feature type="region of interest" description="Disordered" evidence="7">
    <location>
        <begin position="226"/>
        <end position="256"/>
    </location>
</feature>
<dbReference type="PANTHER" id="PTHR47287">
    <property type="entry name" value="C2H2 AND C2HC ZINC FINGERS SUPERFAMILY PROTEIN"/>
    <property type="match status" value="1"/>
</dbReference>
<evidence type="ECO:0000256" key="6">
    <source>
        <dbReference type="PROSITE-ProRule" id="PRU00042"/>
    </source>
</evidence>
<organism evidence="9 10">
    <name type="scientific">Eragrostis curvula</name>
    <name type="common">weeping love grass</name>
    <dbReference type="NCBI Taxonomy" id="38414"/>
    <lineage>
        <taxon>Eukaryota</taxon>
        <taxon>Viridiplantae</taxon>
        <taxon>Streptophyta</taxon>
        <taxon>Embryophyta</taxon>
        <taxon>Tracheophyta</taxon>
        <taxon>Spermatophyta</taxon>
        <taxon>Magnoliopsida</taxon>
        <taxon>Liliopsida</taxon>
        <taxon>Poales</taxon>
        <taxon>Poaceae</taxon>
        <taxon>PACMAD clade</taxon>
        <taxon>Chloridoideae</taxon>
        <taxon>Eragrostideae</taxon>
        <taxon>Eragrostidinae</taxon>
        <taxon>Eragrostis</taxon>
    </lineage>
</organism>
<name>A0A5J9W4B6_9POAL</name>
<dbReference type="AlphaFoldDB" id="A0A5J9W4B6"/>
<keyword evidence="3 6" id="KW-0863">Zinc-finger</keyword>
<evidence type="ECO:0000256" key="5">
    <source>
        <dbReference type="ARBA" id="ARBA00023242"/>
    </source>
</evidence>
<dbReference type="Proteomes" id="UP000324897">
    <property type="component" value="Unassembled WGS sequence"/>
</dbReference>
<keyword evidence="10" id="KW-1185">Reference proteome</keyword>
<evidence type="ECO:0000256" key="7">
    <source>
        <dbReference type="SAM" id="MobiDB-lite"/>
    </source>
</evidence>
<dbReference type="GO" id="GO:0005634">
    <property type="term" value="C:nucleus"/>
    <property type="evidence" value="ECO:0007669"/>
    <property type="project" value="UniProtKB-SubCell"/>
</dbReference>
<keyword evidence="5" id="KW-0539">Nucleus</keyword>
<comment type="caution">
    <text evidence="9">The sequence shown here is derived from an EMBL/GenBank/DDBJ whole genome shotgun (WGS) entry which is preliminary data.</text>
</comment>
<evidence type="ECO:0000256" key="1">
    <source>
        <dbReference type="ARBA" id="ARBA00004123"/>
    </source>
</evidence>
<proteinExistence type="predicted"/>